<keyword evidence="4" id="KW-0444">Lipid biosynthesis</keyword>
<proteinExistence type="predicted"/>
<accession>A0ABS2DMT3</accession>
<evidence type="ECO:0000256" key="11">
    <source>
        <dbReference type="ARBA" id="ARBA00023317"/>
    </source>
</evidence>
<name>A0ABS2DMT3_9BACI</name>
<keyword evidence="14" id="KW-1185">Reference proteome</keyword>
<comment type="cofactor">
    <cofactor evidence="1">
        <name>pyruvate</name>
        <dbReference type="ChEBI" id="CHEBI:15361"/>
    </cofactor>
</comment>
<evidence type="ECO:0000256" key="5">
    <source>
        <dbReference type="ARBA" id="ARBA00022793"/>
    </source>
</evidence>
<evidence type="ECO:0000256" key="2">
    <source>
        <dbReference type="ARBA" id="ARBA00005189"/>
    </source>
</evidence>
<dbReference type="NCBIfam" id="TIGR00163">
    <property type="entry name" value="PS_decarb"/>
    <property type="match status" value="1"/>
</dbReference>
<evidence type="ECO:0000256" key="12">
    <source>
        <dbReference type="ARBA" id="ARBA00024326"/>
    </source>
</evidence>
<keyword evidence="5" id="KW-0210">Decarboxylase</keyword>
<keyword evidence="6" id="KW-0443">Lipid metabolism</keyword>
<comment type="caution">
    <text evidence="13">The sequence shown here is derived from an EMBL/GenBank/DDBJ whole genome shotgun (WGS) entry which is preliminary data.</text>
</comment>
<sequence length="264" mass="30235">MKKFLYRFFIELTNQAFLSKWLENFTKSSYSRHFIPTFVKTYKINETEMLHPITEYGSLHELFTRQLNMVNRPVAIGDEIVVSPVDAVVEEFGSIDADQTFIAKGKSYSISEMLHRDEVKKKYINGIFLILYLSPSHYHRIHAPISGDIIGQWSLGTSSYPVNNWGITYGKSPFTKNYRVISEVVKDDSHLAIVKVGAMFVNGIELTHEGDKIKKGEEIGFFEFGSTIILLFEKDSFTLNPSIHKKMDILVGQPLGTLKKRTMH</sequence>
<evidence type="ECO:0000313" key="14">
    <source>
        <dbReference type="Proteomes" id="UP001518925"/>
    </source>
</evidence>
<reference evidence="13 14" key="1">
    <citation type="submission" date="2021-02" db="EMBL/GenBank/DDBJ databases">
        <title>Bacillus sp. RD4P76, an endophyte from a halophyte.</title>
        <authorList>
            <person name="Sun J.-Q."/>
        </authorList>
    </citation>
    <scope>NUCLEOTIDE SEQUENCE [LARGE SCALE GENOMIC DNA]</scope>
    <source>
        <strain evidence="13 14">RD4P76</strain>
    </source>
</reference>
<keyword evidence="10" id="KW-1208">Phospholipid metabolism</keyword>
<comment type="pathway">
    <text evidence="12">Phospholipid metabolism; phosphatidylethanolamine biosynthesis.</text>
</comment>
<dbReference type="EC" id="4.1.1.65" evidence="3"/>
<keyword evidence="7" id="KW-0865">Zymogen</keyword>
<dbReference type="InterPro" id="IPR033177">
    <property type="entry name" value="PSD-B"/>
</dbReference>
<dbReference type="PANTHER" id="PTHR10067:SF6">
    <property type="entry name" value="PHOSPHATIDYLSERINE DECARBOXYLASE PROENZYME, MITOCHONDRIAL"/>
    <property type="match status" value="1"/>
</dbReference>
<dbReference type="PANTHER" id="PTHR10067">
    <property type="entry name" value="PHOSPHATIDYLSERINE DECARBOXYLASE"/>
    <property type="match status" value="1"/>
</dbReference>
<dbReference type="EMBL" id="JAFELM010000044">
    <property type="protein sequence ID" value="MBM6619662.1"/>
    <property type="molecule type" value="Genomic_DNA"/>
</dbReference>
<evidence type="ECO:0000256" key="9">
    <source>
        <dbReference type="ARBA" id="ARBA00023239"/>
    </source>
</evidence>
<evidence type="ECO:0000313" key="13">
    <source>
        <dbReference type="EMBL" id="MBM6619662.1"/>
    </source>
</evidence>
<protein>
    <recommendedName>
        <fullName evidence="3">phosphatidylserine decarboxylase</fullName>
        <ecNumber evidence="3">4.1.1.65</ecNumber>
    </recommendedName>
</protein>
<evidence type="ECO:0000256" key="10">
    <source>
        <dbReference type="ARBA" id="ARBA00023264"/>
    </source>
</evidence>
<gene>
    <name evidence="13" type="ORF">JR050_18530</name>
</gene>
<dbReference type="RefSeq" id="WP_204205152.1">
    <property type="nucleotide sequence ID" value="NZ_JAFELM010000044.1"/>
</dbReference>
<evidence type="ECO:0000256" key="8">
    <source>
        <dbReference type="ARBA" id="ARBA00023209"/>
    </source>
</evidence>
<evidence type="ECO:0000256" key="7">
    <source>
        <dbReference type="ARBA" id="ARBA00023145"/>
    </source>
</evidence>
<keyword evidence="9 13" id="KW-0456">Lyase</keyword>
<evidence type="ECO:0000256" key="4">
    <source>
        <dbReference type="ARBA" id="ARBA00022516"/>
    </source>
</evidence>
<keyword evidence="8" id="KW-0594">Phospholipid biosynthesis</keyword>
<evidence type="ECO:0000256" key="6">
    <source>
        <dbReference type="ARBA" id="ARBA00023098"/>
    </source>
</evidence>
<dbReference type="GO" id="GO:0004609">
    <property type="term" value="F:phosphatidylserine decarboxylase activity"/>
    <property type="evidence" value="ECO:0007669"/>
    <property type="project" value="UniProtKB-EC"/>
</dbReference>
<organism evidence="13 14">
    <name type="scientific">Bacillus suaedaesalsae</name>
    <dbReference type="NCBI Taxonomy" id="2810349"/>
    <lineage>
        <taxon>Bacteria</taxon>
        <taxon>Bacillati</taxon>
        <taxon>Bacillota</taxon>
        <taxon>Bacilli</taxon>
        <taxon>Bacillales</taxon>
        <taxon>Bacillaceae</taxon>
        <taxon>Bacillus</taxon>
    </lineage>
</organism>
<dbReference type="NCBIfam" id="NF002853">
    <property type="entry name" value="PRK03140.1"/>
    <property type="match status" value="1"/>
</dbReference>
<evidence type="ECO:0000256" key="3">
    <source>
        <dbReference type="ARBA" id="ARBA00012243"/>
    </source>
</evidence>
<keyword evidence="11" id="KW-0670">Pyruvate</keyword>
<dbReference type="Proteomes" id="UP001518925">
    <property type="component" value="Unassembled WGS sequence"/>
</dbReference>
<dbReference type="Pfam" id="PF02666">
    <property type="entry name" value="PS_Dcarbxylase"/>
    <property type="match status" value="1"/>
</dbReference>
<comment type="pathway">
    <text evidence="2">Lipid metabolism.</text>
</comment>
<dbReference type="InterPro" id="IPR003817">
    <property type="entry name" value="PS_Dcarbxylase"/>
</dbReference>
<evidence type="ECO:0000256" key="1">
    <source>
        <dbReference type="ARBA" id="ARBA00001928"/>
    </source>
</evidence>